<evidence type="ECO:0000256" key="1">
    <source>
        <dbReference type="SAM" id="MobiDB-lite"/>
    </source>
</evidence>
<name>A0AAD9V2S2_ACRCE</name>
<feature type="compositionally biased region" description="Basic and acidic residues" evidence="1">
    <location>
        <begin position="218"/>
        <end position="229"/>
    </location>
</feature>
<reference evidence="2" key="1">
    <citation type="journal article" date="2023" name="G3 (Bethesda)">
        <title>Whole genome assembly and annotation of the endangered Caribbean coral Acropora cervicornis.</title>
        <authorList>
            <person name="Selwyn J.D."/>
            <person name="Vollmer S.V."/>
        </authorList>
    </citation>
    <scope>NUCLEOTIDE SEQUENCE</scope>
    <source>
        <strain evidence="2">K2</strain>
    </source>
</reference>
<protein>
    <submittedName>
        <fullName evidence="2">Uncharacterized protein</fullName>
    </submittedName>
</protein>
<dbReference type="PANTHER" id="PTHR47331:SF4">
    <property type="entry name" value="PEPTIDASE S1 DOMAIN-CONTAINING PROTEIN"/>
    <property type="match status" value="1"/>
</dbReference>
<evidence type="ECO:0000313" key="3">
    <source>
        <dbReference type="Proteomes" id="UP001249851"/>
    </source>
</evidence>
<feature type="region of interest" description="Disordered" evidence="1">
    <location>
        <begin position="218"/>
        <end position="290"/>
    </location>
</feature>
<proteinExistence type="predicted"/>
<gene>
    <name evidence="2" type="ORF">P5673_018248</name>
</gene>
<organism evidence="2 3">
    <name type="scientific">Acropora cervicornis</name>
    <name type="common">Staghorn coral</name>
    <dbReference type="NCBI Taxonomy" id="6130"/>
    <lineage>
        <taxon>Eukaryota</taxon>
        <taxon>Metazoa</taxon>
        <taxon>Cnidaria</taxon>
        <taxon>Anthozoa</taxon>
        <taxon>Hexacorallia</taxon>
        <taxon>Scleractinia</taxon>
        <taxon>Astrocoeniina</taxon>
        <taxon>Acroporidae</taxon>
        <taxon>Acropora</taxon>
    </lineage>
</organism>
<reference evidence="2" key="2">
    <citation type="journal article" date="2023" name="Science">
        <title>Genomic signatures of disease resistance in endangered staghorn corals.</title>
        <authorList>
            <person name="Vollmer S.V."/>
            <person name="Selwyn J.D."/>
            <person name="Despard B.A."/>
            <person name="Roesel C.L."/>
        </authorList>
    </citation>
    <scope>NUCLEOTIDE SEQUENCE</scope>
    <source>
        <strain evidence="2">K2</strain>
    </source>
</reference>
<dbReference type="EMBL" id="JARQWQ010000041">
    <property type="protein sequence ID" value="KAK2559128.1"/>
    <property type="molecule type" value="Genomic_DNA"/>
</dbReference>
<feature type="compositionally biased region" description="Basic and acidic residues" evidence="1">
    <location>
        <begin position="277"/>
        <end position="290"/>
    </location>
</feature>
<accession>A0AAD9V2S2</accession>
<keyword evidence="3" id="KW-1185">Reference proteome</keyword>
<dbReference type="PANTHER" id="PTHR47331">
    <property type="entry name" value="PHD-TYPE DOMAIN-CONTAINING PROTEIN"/>
    <property type="match status" value="1"/>
</dbReference>
<evidence type="ECO:0000313" key="2">
    <source>
        <dbReference type="EMBL" id="KAK2559128.1"/>
    </source>
</evidence>
<sequence length="290" mass="33071">MSVSGTPSPRVTVRKILVAEDKEAPNVEISNWLHDVRNSGLDEEQGLPDIQCGHSGLRAPHERTLTDKERAYQLEIRGKEKREFETKLRKHIGIIYALFDSRVGHEVLDKEMENYNSRLRCWTQIAEGDSAGIQDFADFLVCSEGAMQSMQYMEELNSPWILQEISSKLPLRSGSRWCREAHDVLRKTNRTVSFHDLVVFVKEEADLANDPVFSPEALKRERNKMTDKNRGKRVQGVNSFVSLSSRTQSSESRRKSNEVEGQNSTQAFFPMCSGGHQPDKCGELCRGERR</sequence>
<dbReference type="Proteomes" id="UP001249851">
    <property type="component" value="Unassembled WGS sequence"/>
</dbReference>
<dbReference type="AlphaFoldDB" id="A0AAD9V2S2"/>
<comment type="caution">
    <text evidence="2">The sequence shown here is derived from an EMBL/GenBank/DDBJ whole genome shotgun (WGS) entry which is preliminary data.</text>
</comment>